<dbReference type="RefSeq" id="WP_175394465.1">
    <property type="nucleotide sequence ID" value="NZ_JABMCB010000153.1"/>
</dbReference>
<dbReference type="CDD" id="cd03257">
    <property type="entry name" value="ABC_NikE_OppD_transporters"/>
    <property type="match status" value="1"/>
</dbReference>
<dbReference type="Gene3D" id="3.40.50.300">
    <property type="entry name" value="P-loop containing nucleotide triphosphate hydrolases"/>
    <property type="match status" value="1"/>
</dbReference>
<comment type="similarity">
    <text evidence="1">Belongs to the ABC transporter superfamily.</text>
</comment>
<keyword evidence="3" id="KW-0547">Nucleotide-binding</keyword>
<gene>
    <name evidence="6" type="ORF">HP552_04800</name>
</gene>
<evidence type="ECO:0000256" key="1">
    <source>
        <dbReference type="ARBA" id="ARBA00005417"/>
    </source>
</evidence>
<dbReference type="Pfam" id="PF00005">
    <property type="entry name" value="ABC_tran"/>
    <property type="match status" value="1"/>
</dbReference>
<dbReference type="GO" id="GO:0016887">
    <property type="term" value="F:ATP hydrolysis activity"/>
    <property type="evidence" value="ECO:0007669"/>
    <property type="project" value="InterPro"/>
</dbReference>
<dbReference type="InterPro" id="IPR027417">
    <property type="entry name" value="P-loop_NTPase"/>
</dbReference>
<evidence type="ECO:0000256" key="3">
    <source>
        <dbReference type="ARBA" id="ARBA00022741"/>
    </source>
</evidence>
<dbReference type="InterPro" id="IPR017871">
    <property type="entry name" value="ABC_transporter-like_CS"/>
</dbReference>
<protein>
    <submittedName>
        <fullName evidence="6">ATP-binding cassette domain-containing protein</fullName>
    </submittedName>
</protein>
<proteinExistence type="inferred from homology"/>
<dbReference type="GO" id="GO:0055085">
    <property type="term" value="P:transmembrane transport"/>
    <property type="evidence" value="ECO:0007669"/>
    <property type="project" value="UniProtKB-ARBA"/>
</dbReference>
<dbReference type="PROSITE" id="PS00211">
    <property type="entry name" value="ABC_TRANSPORTER_1"/>
    <property type="match status" value="1"/>
</dbReference>
<accession>A0A7Y6EUA7</accession>
<dbReference type="AlphaFoldDB" id="A0A7Y6EUA7"/>
<evidence type="ECO:0000313" key="7">
    <source>
        <dbReference type="Proteomes" id="UP000526125"/>
    </source>
</evidence>
<sequence>MPTNSPKAIVAQDLVKYYTQRKRMVINGKVSRKQDVKSVDGVSFSLEQGQVLGVIGESGCGKSTLGRLLTKLEEVTSGQINYAGVPSQELYKRSPSEFRRTAQMIFQNPFDTFDPRFTIAKILTDTLKLHRIGQNDADRLALCSERMEQAGLRPASDFLYRYPHQLSGGQLQRISILRSMLLNPLFIVADEPVSMLDVSVRADIINMLTHVCREENTAMVFISHDIVSTRYVSDQVAVMYLGRFVETGPTDEVLHHPKHPYTKALIASSSKLESIGQPQETIRIQGEPPTPIHTGPGCYFYSRCYQRRDSCLTQYPEAVDLGNGHWVSCPYTEDDPTEASWRQKQDPQLI</sequence>
<keyword evidence="4 6" id="KW-0067">ATP-binding</keyword>
<dbReference type="InterPro" id="IPR013563">
    <property type="entry name" value="Oligopep_ABC_C"/>
</dbReference>
<evidence type="ECO:0000313" key="6">
    <source>
        <dbReference type="EMBL" id="NUU74558.1"/>
    </source>
</evidence>
<organism evidence="6 7">
    <name type="scientific">Paenibacillus xylanilyticus</name>
    <dbReference type="NCBI Taxonomy" id="248903"/>
    <lineage>
        <taxon>Bacteria</taxon>
        <taxon>Bacillati</taxon>
        <taxon>Bacillota</taxon>
        <taxon>Bacilli</taxon>
        <taxon>Bacillales</taxon>
        <taxon>Paenibacillaceae</taxon>
        <taxon>Paenibacillus</taxon>
    </lineage>
</organism>
<dbReference type="PANTHER" id="PTHR43776">
    <property type="entry name" value="TRANSPORT ATP-BINDING PROTEIN"/>
    <property type="match status" value="1"/>
</dbReference>
<dbReference type="InterPro" id="IPR050319">
    <property type="entry name" value="ABC_transp_ATP-bind"/>
</dbReference>
<dbReference type="GO" id="GO:0005524">
    <property type="term" value="F:ATP binding"/>
    <property type="evidence" value="ECO:0007669"/>
    <property type="project" value="UniProtKB-KW"/>
</dbReference>
<evidence type="ECO:0000256" key="4">
    <source>
        <dbReference type="ARBA" id="ARBA00022840"/>
    </source>
</evidence>
<name>A0A7Y6EUA7_9BACL</name>
<keyword evidence="2" id="KW-0813">Transport</keyword>
<dbReference type="InterPro" id="IPR003439">
    <property type="entry name" value="ABC_transporter-like_ATP-bd"/>
</dbReference>
<dbReference type="PROSITE" id="PS50893">
    <property type="entry name" value="ABC_TRANSPORTER_2"/>
    <property type="match status" value="1"/>
</dbReference>
<comment type="caution">
    <text evidence="6">The sequence shown here is derived from an EMBL/GenBank/DDBJ whole genome shotgun (WGS) entry which is preliminary data.</text>
</comment>
<dbReference type="SMART" id="SM00382">
    <property type="entry name" value="AAA"/>
    <property type="match status" value="1"/>
</dbReference>
<dbReference type="EMBL" id="JABMCB010000153">
    <property type="protein sequence ID" value="NUU74558.1"/>
    <property type="molecule type" value="Genomic_DNA"/>
</dbReference>
<feature type="domain" description="ABC transporter" evidence="5">
    <location>
        <begin position="9"/>
        <end position="266"/>
    </location>
</feature>
<evidence type="ECO:0000256" key="2">
    <source>
        <dbReference type="ARBA" id="ARBA00022448"/>
    </source>
</evidence>
<dbReference type="SUPFAM" id="SSF52540">
    <property type="entry name" value="P-loop containing nucleoside triphosphate hydrolases"/>
    <property type="match status" value="1"/>
</dbReference>
<dbReference type="NCBIfam" id="TIGR01727">
    <property type="entry name" value="oligo_HPY"/>
    <property type="match status" value="1"/>
</dbReference>
<keyword evidence="7" id="KW-1185">Reference proteome</keyword>
<dbReference type="GO" id="GO:0015833">
    <property type="term" value="P:peptide transport"/>
    <property type="evidence" value="ECO:0007669"/>
    <property type="project" value="InterPro"/>
</dbReference>
<evidence type="ECO:0000259" key="5">
    <source>
        <dbReference type="PROSITE" id="PS50893"/>
    </source>
</evidence>
<dbReference type="Pfam" id="PF08352">
    <property type="entry name" value="oligo_HPY"/>
    <property type="match status" value="1"/>
</dbReference>
<dbReference type="Proteomes" id="UP000526125">
    <property type="component" value="Unassembled WGS sequence"/>
</dbReference>
<dbReference type="InterPro" id="IPR003593">
    <property type="entry name" value="AAA+_ATPase"/>
</dbReference>
<reference evidence="6 7" key="1">
    <citation type="submission" date="2020-05" db="EMBL/GenBank/DDBJ databases">
        <title>Genome Sequencing of Type Strains.</title>
        <authorList>
            <person name="Lemaire J.F."/>
            <person name="Inderbitzin P."/>
            <person name="Gregorio O.A."/>
            <person name="Collins S.B."/>
            <person name="Wespe N."/>
            <person name="Knight-Connoni V."/>
        </authorList>
    </citation>
    <scope>NUCLEOTIDE SEQUENCE [LARGE SCALE GENOMIC DNA]</scope>
    <source>
        <strain evidence="6 7">LMG 21957</strain>
    </source>
</reference>